<feature type="chain" id="PRO_5046270014" evidence="1">
    <location>
        <begin position="23"/>
        <end position="133"/>
    </location>
</feature>
<gene>
    <name evidence="2" type="ORF">L2764_03975</name>
</gene>
<name>A0ABT0L7J2_9GAMM</name>
<dbReference type="RefSeq" id="WP_248938949.1">
    <property type="nucleotide sequence ID" value="NZ_JAKIKS010000009.1"/>
</dbReference>
<reference evidence="2 3" key="1">
    <citation type="submission" date="2022-01" db="EMBL/GenBank/DDBJ databases">
        <title>Whole genome-based taxonomy of the Shewanellaceae.</title>
        <authorList>
            <person name="Martin-Rodriguez A.J."/>
        </authorList>
    </citation>
    <scope>NUCLEOTIDE SEQUENCE [LARGE SCALE GENOMIC DNA]</scope>
    <source>
        <strain evidence="2 3">DSM 17177</strain>
    </source>
</reference>
<evidence type="ECO:0000313" key="2">
    <source>
        <dbReference type="EMBL" id="MCL1123663.1"/>
    </source>
</evidence>
<dbReference type="EMBL" id="JAKIKS010000009">
    <property type="protein sequence ID" value="MCL1123663.1"/>
    <property type="molecule type" value="Genomic_DNA"/>
</dbReference>
<keyword evidence="1" id="KW-0732">Signal</keyword>
<sequence length="133" mass="14926">MRLTLSVVLVGILGSAMSSSYADEADIAFSKELSECSAYYDIASSTLSKMNVPQMQNIAEKLSRSKIAAFTLAEKYQTAEKVQQQVEAAKKQQMALLPDDKSLMGLMEKYRQSCQSYLTQPEQRLSYWQMATM</sequence>
<keyword evidence="3" id="KW-1185">Reference proteome</keyword>
<accession>A0ABT0L7J2</accession>
<protein>
    <submittedName>
        <fullName evidence="2">Uncharacterized protein</fullName>
    </submittedName>
</protein>
<organism evidence="2 3">
    <name type="scientific">Shewanella surugensis</name>
    <dbReference type="NCBI Taxonomy" id="212020"/>
    <lineage>
        <taxon>Bacteria</taxon>
        <taxon>Pseudomonadati</taxon>
        <taxon>Pseudomonadota</taxon>
        <taxon>Gammaproteobacteria</taxon>
        <taxon>Alteromonadales</taxon>
        <taxon>Shewanellaceae</taxon>
        <taxon>Shewanella</taxon>
    </lineage>
</organism>
<evidence type="ECO:0000313" key="3">
    <source>
        <dbReference type="Proteomes" id="UP001203423"/>
    </source>
</evidence>
<feature type="signal peptide" evidence="1">
    <location>
        <begin position="1"/>
        <end position="22"/>
    </location>
</feature>
<evidence type="ECO:0000256" key="1">
    <source>
        <dbReference type="SAM" id="SignalP"/>
    </source>
</evidence>
<dbReference type="Proteomes" id="UP001203423">
    <property type="component" value="Unassembled WGS sequence"/>
</dbReference>
<proteinExistence type="predicted"/>
<comment type="caution">
    <text evidence="2">The sequence shown here is derived from an EMBL/GenBank/DDBJ whole genome shotgun (WGS) entry which is preliminary data.</text>
</comment>